<evidence type="ECO:0000313" key="2">
    <source>
        <dbReference type="Proteomes" id="UP000009168"/>
    </source>
</evidence>
<dbReference type="EMBL" id="GG662649">
    <property type="protein sequence ID" value="EWS73669.1"/>
    <property type="molecule type" value="Genomic_DNA"/>
</dbReference>
<dbReference type="Proteomes" id="UP000009168">
    <property type="component" value="Unassembled WGS sequence"/>
</dbReference>
<dbReference type="RefSeq" id="XP_012653799.1">
    <property type="nucleotide sequence ID" value="XM_012798345.1"/>
</dbReference>
<dbReference type="InParanoid" id="W7XIX1"/>
<keyword evidence="2" id="KW-1185">Reference proteome</keyword>
<dbReference type="AlphaFoldDB" id="W7XIX1"/>
<dbReference type="GeneID" id="24440359"/>
<reference evidence="2" key="1">
    <citation type="journal article" date="2006" name="PLoS Biol.">
        <title>Macronuclear genome sequence of the ciliate Tetrahymena thermophila, a model eukaryote.</title>
        <authorList>
            <person name="Eisen J.A."/>
            <person name="Coyne R.S."/>
            <person name="Wu M."/>
            <person name="Wu D."/>
            <person name="Thiagarajan M."/>
            <person name="Wortman J.R."/>
            <person name="Badger J.H."/>
            <person name="Ren Q."/>
            <person name="Amedeo P."/>
            <person name="Jones K.M."/>
            <person name="Tallon L.J."/>
            <person name="Delcher A.L."/>
            <person name="Salzberg S.L."/>
            <person name="Silva J.C."/>
            <person name="Haas B.J."/>
            <person name="Majoros W.H."/>
            <person name="Farzad M."/>
            <person name="Carlton J.M."/>
            <person name="Smith R.K. Jr."/>
            <person name="Garg J."/>
            <person name="Pearlman R.E."/>
            <person name="Karrer K.M."/>
            <person name="Sun L."/>
            <person name="Manning G."/>
            <person name="Elde N.C."/>
            <person name="Turkewitz A.P."/>
            <person name="Asai D.J."/>
            <person name="Wilkes D.E."/>
            <person name="Wang Y."/>
            <person name="Cai H."/>
            <person name="Collins K."/>
            <person name="Stewart B.A."/>
            <person name="Lee S.R."/>
            <person name="Wilamowska K."/>
            <person name="Weinberg Z."/>
            <person name="Ruzzo W.L."/>
            <person name="Wloga D."/>
            <person name="Gaertig J."/>
            <person name="Frankel J."/>
            <person name="Tsao C.-C."/>
            <person name="Gorovsky M.A."/>
            <person name="Keeling P.J."/>
            <person name="Waller R.F."/>
            <person name="Patron N.J."/>
            <person name="Cherry J.M."/>
            <person name="Stover N.A."/>
            <person name="Krieger C.J."/>
            <person name="del Toro C."/>
            <person name="Ryder H.F."/>
            <person name="Williamson S.C."/>
            <person name="Barbeau R.A."/>
            <person name="Hamilton E.P."/>
            <person name="Orias E."/>
        </authorList>
    </citation>
    <scope>NUCLEOTIDE SEQUENCE [LARGE SCALE GENOMIC DNA]</scope>
    <source>
        <strain evidence="2">SB210</strain>
    </source>
</reference>
<dbReference type="KEGG" id="tet:TTHERM_000717599"/>
<sequence>MKDNPQQSGPDFCTHSIQYSVDKFKLLALEFLDKEENKEISPKMLPYEITFNE</sequence>
<accession>W7XIX1</accession>
<proteinExistence type="predicted"/>
<gene>
    <name evidence="1" type="ORF">TTHERM_000717599</name>
</gene>
<evidence type="ECO:0000313" key="1">
    <source>
        <dbReference type="EMBL" id="EWS73669.1"/>
    </source>
</evidence>
<organism evidence="1 2">
    <name type="scientific">Tetrahymena thermophila (strain SB210)</name>
    <dbReference type="NCBI Taxonomy" id="312017"/>
    <lineage>
        <taxon>Eukaryota</taxon>
        <taxon>Sar</taxon>
        <taxon>Alveolata</taxon>
        <taxon>Ciliophora</taxon>
        <taxon>Intramacronucleata</taxon>
        <taxon>Oligohymenophorea</taxon>
        <taxon>Hymenostomatida</taxon>
        <taxon>Tetrahymenina</taxon>
        <taxon>Tetrahymenidae</taxon>
        <taxon>Tetrahymena</taxon>
    </lineage>
</organism>
<protein>
    <submittedName>
        <fullName evidence="1">Uncharacterized protein</fullName>
    </submittedName>
</protein>
<name>W7XIX1_TETTS</name>